<proteinExistence type="predicted"/>
<evidence type="ECO:0000259" key="4">
    <source>
        <dbReference type="PROSITE" id="PS50932"/>
    </source>
</evidence>
<dbReference type="InterPro" id="IPR028082">
    <property type="entry name" value="Peripla_BP_I"/>
</dbReference>
<evidence type="ECO:0000313" key="5">
    <source>
        <dbReference type="EMBL" id="ADW71653.1"/>
    </source>
</evidence>
<dbReference type="PROSITE" id="PS50932">
    <property type="entry name" value="HTH_LACI_2"/>
    <property type="match status" value="1"/>
</dbReference>
<sequence>MCLLNGVTGVSMSLKAIAKDLGISVTTVSRALNGYDDVSAETKARVQAAANVRGYRPNTLARRLKMGKIDAVGLIFPFTSHPLSNSAFIEMVGCITRELAKHEIDLLLVPDELGTFSWRRLIESKRVDAMLVAHTLDNDPRLLDLQQRNFPFLALGRSGCLTQDYAWFDFDNRAGMQMAVDHLAALGHQRIAFLGENNQQSFIGQRYQGYLDGLQVNALPENPDYMHKISPSRRAGYQTTQALLALPVPPTAIVCDCNMHGEGAALALHEAGLLLSGGISLIIFDGLPRDSVPDVAVTAVRQGTREAVGLQIATMTMSLIRNEPLKDLQVLWQPELQAGVTAHPPR</sequence>
<dbReference type="SMART" id="SM00354">
    <property type="entry name" value="HTH_LACI"/>
    <property type="match status" value="1"/>
</dbReference>
<evidence type="ECO:0000256" key="1">
    <source>
        <dbReference type="ARBA" id="ARBA00023015"/>
    </source>
</evidence>
<feature type="domain" description="HTH lacI-type" evidence="4">
    <location>
        <begin position="12"/>
        <end position="66"/>
    </location>
</feature>
<dbReference type="Proteomes" id="UP000007257">
    <property type="component" value="Chromosome"/>
</dbReference>
<dbReference type="CDD" id="cd20010">
    <property type="entry name" value="PBP1_AglR-like"/>
    <property type="match status" value="1"/>
</dbReference>
<accession>A0A0H3F465</accession>
<dbReference type="InterPro" id="IPR001761">
    <property type="entry name" value="Peripla_BP/Lac1_sug-bd_dom"/>
</dbReference>
<dbReference type="GO" id="GO:0003700">
    <property type="term" value="F:DNA-binding transcription factor activity"/>
    <property type="evidence" value="ECO:0007669"/>
    <property type="project" value="TreeGrafter"/>
</dbReference>
<reference evidence="6" key="1">
    <citation type="submission" date="2011-01" db="EMBL/GenBank/DDBJ databases">
        <title>Complete sequence of chromosome of Rahnella sp. Y9602.</title>
        <authorList>
            <consortium name="US DOE Joint Genome Institute"/>
            <person name="Lucas S."/>
            <person name="Copeland A."/>
            <person name="Lapidus A."/>
            <person name="Cheng J.-F."/>
            <person name="Goodwin L."/>
            <person name="Pitluck S."/>
            <person name="Lu M."/>
            <person name="Detter J.C."/>
            <person name="Han C."/>
            <person name="Tapia R."/>
            <person name="Land M."/>
            <person name="Hauser L."/>
            <person name="Kyrpides N."/>
            <person name="Ivanova N."/>
            <person name="Ovchinnikova G."/>
            <person name="Pagani I."/>
            <person name="Sobecky P.A."/>
            <person name="Martinez R.J."/>
            <person name="Woyke T."/>
        </authorList>
    </citation>
    <scope>NUCLEOTIDE SEQUENCE [LARGE SCALE GENOMIC DNA]</scope>
    <source>
        <strain evidence="6">Y9602</strain>
    </source>
</reference>
<evidence type="ECO:0000256" key="3">
    <source>
        <dbReference type="ARBA" id="ARBA00023163"/>
    </source>
</evidence>
<dbReference type="GO" id="GO:0000976">
    <property type="term" value="F:transcription cis-regulatory region binding"/>
    <property type="evidence" value="ECO:0007669"/>
    <property type="project" value="TreeGrafter"/>
</dbReference>
<dbReference type="AlphaFoldDB" id="A0A0H3F465"/>
<dbReference type="InterPro" id="IPR010982">
    <property type="entry name" value="Lambda_DNA-bd_dom_sf"/>
</dbReference>
<evidence type="ECO:0000313" key="6">
    <source>
        <dbReference type="Proteomes" id="UP000007257"/>
    </source>
</evidence>
<dbReference type="PANTHER" id="PTHR30146">
    <property type="entry name" value="LACI-RELATED TRANSCRIPTIONAL REPRESSOR"/>
    <property type="match status" value="1"/>
</dbReference>
<reference evidence="5 6" key="2">
    <citation type="journal article" date="2012" name="J. Bacteriol.">
        <title>Complete Genome Sequence of Rahnella sp. Strain Y9602, a Gammaproteobacterium Isolate from Metal- and Radionuclide-Contaminated Soil.</title>
        <authorList>
            <person name="Martinez R.J."/>
            <person name="Bruce D."/>
            <person name="Detter C."/>
            <person name="Goodwin L.A."/>
            <person name="Han J."/>
            <person name="Han C.S."/>
            <person name="Held B."/>
            <person name="Land M.L."/>
            <person name="Mikhailova N."/>
            <person name="Nolan M."/>
            <person name="Pennacchio L."/>
            <person name="Pitluck S."/>
            <person name="Tapia R."/>
            <person name="Woyke T."/>
            <person name="Sobecky P.A."/>
        </authorList>
    </citation>
    <scope>NUCLEOTIDE SEQUENCE [LARGE SCALE GENOMIC DNA]</scope>
    <source>
        <strain evidence="5 6">Y9602</strain>
    </source>
</reference>
<dbReference type="InterPro" id="IPR000843">
    <property type="entry name" value="HTH_LacI"/>
</dbReference>
<dbReference type="Gene3D" id="3.40.50.2300">
    <property type="match status" value="2"/>
</dbReference>
<dbReference type="Pfam" id="PF00356">
    <property type="entry name" value="LacI"/>
    <property type="match status" value="1"/>
</dbReference>
<dbReference type="SUPFAM" id="SSF47413">
    <property type="entry name" value="lambda repressor-like DNA-binding domains"/>
    <property type="match status" value="1"/>
</dbReference>
<dbReference type="SUPFAM" id="SSF53822">
    <property type="entry name" value="Periplasmic binding protein-like I"/>
    <property type="match status" value="1"/>
</dbReference>
<gene>
    <name evidence="5" type="ordered locus">Rahaq_0020</name>
</gene>
<dbReference type="EMBL" id="CP002505">
    <property type="protein sequence ID" value="ADW71653.1"/>
    <property type="molecule type" value="Genomic_DNA"/>
</dbReference>
<dbReference type="HOGENOM" id="CLU_037628_6_1_6"/>
<name>A0A0H3F465_RAHSY</name>
<dbReference type="Pfam" id="PF00532">
    <property type="entry name" value="Peripla_BP_1"/>
    <property type="match status" value="1"/>
</dbReference>
<dbReference type="CDD" id="cd01392">
    <property type="entry name" value="HTH_LacI"/>
    <property type="match status" value="1"/>
</dbReference>
<keyword evidence="2" id="KW-0238">DNA-binding</keyword>
<dbReference type="Gene3D" id="1.10.260.40">
    <property type="entry name" value="lambda repressor-like DNA-binding domains"/>
    <property type="match status" value="1"/>
</dbReference>
<protein>
    <submittedName>
        <fullName evidence="5">Transcriptional regulator, LacI family</fullName>
    </submittedName>
</protein>
<organism evidence="5 6">
    <name type="scientific">Rahnella sp. (strain Y9602)</name>
    <dbReference type="NCBI Taxonomy" id="2703885"/>
    <lineage>
        <taxon>Bacteria</taxon>
        <taxon>Pseudomonadati</taxon>
        <taxon>Pseudomonadota</taxon>
        <taxon>Gammaproteobacteria</taxon>
        <taxon>Enterobacterales</taxon>
        <taxon>Yersiniaceae</taxon>
        <taxon>Rahnella</taxon>
    </lineage>
</organism>
<dbReference type="PANTHER" id="PTHR30146:SF109">
    <property type="entry name" value="HTH-TYPE TRANSCRIPTIONAL REGULATOR GALS"/>
    <property type="match status" value="1"/>
</dbReference>
<dbReference type="eggNOG" id="COG1609">
    <property type="taxonomic scope" value="Bacteria"/>
</dbReference>
<dbReference type="KEGG" id="rah:Rahaq_0020"/>
<keyword evidence="3" id="KW-0804">Transcription</keyword>
<keyword evidence="1" id="KW-0805">Transcription regulation</keyword>
<evidence type="ECO:0000256" key="2">
    <source>
        <dbReference type="ARBA" id="ARBA00023125"/>
    </source>
</evidence>